<comment type="caution">
    <text evidence="1">The sequence shown here is derived from an EMBL/GenBank/DDBJ whole genome shotgun (WGS) entry which is preliminary data.</text>
</comment>
<protein>
    <submittedName>
        <fullName evidence="1">Uncharacterized protein</fullName>
    </submittedName>
</protein>
<keyword evidence="2" id="KW-1185">Reference proteome</keyword>
<organism evidence="1 2">
    <name type="scientific">Vaccinium darrowii</name>
    <dbReference type="NCBI Taxonomy" id="229202"/>
    <lineage>
        <taxon>Eukaryota</taxon>
        <taxon>Viridiplantae</taxon>
        <taxon>Streptophyta</taxon>
        <taxon>Embryophyta</taxon>
        <taxon>Tracheophyta</taxon>
        <taxon>Spermatophyta</taxon>
        <taxon>Magnoliopsida</taxon>
        <taxon>eudicotyledons</taxon>
        <taxon>Gunneridae</taxon>
        <taxon>Pentapetalae</taxon>
        <taxon>asterids</taxon>
        <taxon>Ericales</taxon>
        <taxon>Ericaceae</taxon>
        <taxon>Vaccinioideae</taxon>
        <taxon>Vaccinieae</taxon>
        <taxon>Vaccinium</taxon>
    </lineage>
</organism>
<name>A0ACB7XEE5_9ERIC</name>
<reference evidence="1 2" key="1">
    <citation type="journal article" date="2021" name="Hortic Res">
        <title>High-quality reference genome and annotation aids understanding of berry development for evergreen blueberry (Vaccinium darrowii).</title>
        <authorList>
            <person name="Yu J."/>
            <person name="Hulse-Kemp A.M."/>
            <person name="Babiker E."/>
            <person name="Staton M."/>
        </authorList>
    </citation>
    <scope>NUCLEOTIDE SEQUENCE [LARGE SCALE GENOMIC DNA]</scope>
    <source>
        <strain evidence="2">cv. NJ 8807/NJ 8810</strain>
        <tissue evidence="1">Young leaf</tissue>
    </source>
</reference>
<sequence>MTQMGLLRWPKNTSTATATATTATSVSRSHGRSNSPNYNYSCGCCLSKILRKLKKRSRMLHGGAPIPSRQSSFQCRYDPLSYALNFDASGCGTSSEDEDPDYHRFYAFSSRFAATPKRVRNCPVLATSLI</sequence>
<proteinExistence type="predicted"/>
<evidence type="ECO:0000313" key="2">
    <source>
        <dbReference type="Proteomes" id="UP000828048"/>
    </source>
</evidence>
<gene>
    <name evidence="1" type="ORF">Vadar_033604</name>
</gene>
<evidence type="ECO:0000313" key="1">
    <source>
        <dbReference type="EMBL" id="KAH7839004.1"/>
    </source>
</evidence>
<accession>A0ACB7XEE5</accession>
<dbReference type="EMBL" id="CM037156">
    <property type="protein sequence ID" value="KAH7839004.1"/>
    <property type="molecule type" value="Genomic_DNA"/>
</dbReference>
<dbReference type="Proteomes" id="UP000828048">
    <property type="component" value="Chromosome 6"/>
</dbReference>